<organism evidence="1 2">
    <name type="scientific">Roseburia zhanii</name>
    <dbReference type="NCBI Taxonomy" id="2763064"/>
    <lineage>
        <taxon>Bacteria</taxon>
        <taxon>Bacillati</taxon>
        <taxon>Bacillota</taxon>
        <taxon>Clostridia</taxon>
        <taxon>Lachnospirales</taxon>
        <taxon>Lachnospiraceae</taxon>
        <taxon>Roseburia</taxon>
    </lineage>
</organism>
<protein>
    <submittedName>
        <fullName evidence="1">Class I SAM-dependent methyltransferase</fullName>
    </submittedName>
</protein>
<dbReference type="Pfam" id="PF13489">
    <property type="entry name" value="Methyltransf_23"/>
    <property type="match status" value="1"/>
</dbReference>
<keyword evidence="1" id="KW-0808">Transferase</keyword>
<sequence length="567" mass="65938">MKYNQYNNYSEQLKPKPIFNLNYYKDDDNYSDGDVENQILQIIAENKPEDYTKAIAKNYSWPVYYHLTRTRRNLLNWYDFEPESEVLEIGCGFGALTGLLCDKCKSVTAVELSQRRAMGTLLRCREKENLEIIVGNLNDIEFTPKYDYITLIGVLEYQGRFTDSDHPYRDFLAKIKKLLKPEGKLLIAIENQYGLKYWCGAGEDHTGVPFDGMNQYLYTNQGIRTFSKEGLKKLIHESGFEHSYFYYPMPDYKLPTTIYSEDYLPEDENMQNVRCYYAKNAHTLVANENDIYKDLVENHVFEFFANSFLVECAGVEDLGNILFASLCDERQPEYQLGTKIYRDKIVKKFSLSQTGVSHIRQTAANEKTLKDRGLLTLGSKIVGEELETPYHEGELFEKVFVRACRAGDEEQAVYLLERLYVDILSSSETVPDEDNILYALHPELKQEQINYGPILKNGYLDMTFRNAFVSNENLLWFDQEWMLENVPADYIIFRALGTVYFSYRDINDTVPIERIIEKCGLKDSWSGFKEIEKLFSSSIRDELHIKEGAGFTQVDSERIIENIKKII</sequence>
<evidence type="ECO:0000313" key="1">
    <source>
        <dbReference type="EMBL" id="MBC5713093.1"/>
    </source>
</evidence>
<evidence type="ECO:0000313" key="2">
    <source>
        <dbReference type="Proteomes" id="UP000606720"/>
    </source>
</evidence>
<dbReference type="Gene3D" id="3.40.50.150">
    <property type="entry name" value="Vaccinia Virus protein VP39"/>
    <property type="match status" value="1"/>
</dbReference>
<dbReference type="PANTHER" id="PTHR43861">
    <property type="entry name" value="TRANS-ACONITATE 2-METHYLTRANSFERASE-RELATED"/>
    <property type="match status" value="1"/>
</dbReference>
<name>A0A923RS01_9FIRM</name>
<accession>A0A923RS01</accession>
<dbReference type="AlphaFoldDB" id="A0A923RS01"/>
<reference evidence="1" key="1">
    <citation type="submission" date="2020-08" db="EMBL/GenBank/DDBJ databases">
        <title>Genome public.</title>
        <authorList>
            <person name="Liu C."/>
            <person name="Sun Q."/>
        </authorList>
    </citation>
    <scope>NUCLEOTIDE SEQUENCE</scope>
    <source>
        <strain evidence="1">BX1005</strain>
    </source>
</reference>
<dbReference type="GO" id="GO:0032259">
    <property type="term" value="P:methylation"/>
    <property type="evidence" value="ECO:0007669"/>
    <property type="project" value="UniProtKB-KW"/>
</dbReference>
<dbReference type="Proteomes" id="UP000606720">
    <property type="component" value="Unassembled WGS sequence"/>
</dbReference>
<dbReference type="RefSeq" id="WP_186866083.1">
    <property type="nucleotide sequence ID" value="NZ_JACOPH010000001.1"/>
</dbReference>
<keyword evidence="1" id="KW-0489">Methyltransferase</keyword>
<dbReference type="EMBL" id="JACOPH010000001">
    <property type="protein sequence ID" value="MBC5713093.1"/>
    <property type="molecule type" value="Genomic_DNA"/>
</dbReference>
<proteinExistence type="predicted"/>
<dbReference type="GO" id="GO:0008168">
    <property type="term" value="F:methyltransferase activity"/>
    <property type="evidence" value="ECO:0007669"/>
    <property type="project" value="UniProtKB-KW"/>
</dbReference>
<dbReference type="CDD" id="cd02440">
    <property type="entry name" value="AdoMet_MTases"/>
    <property type="match status" value="1"/>
</dbReference>
<keyword evidence="2" id="KW-1185">Reference proteome</keyword>
<dbReference type="SUPFAM" id="SSF53335">
    <property type="entry name" value="S-adenosyl-L-methionine-dependent methyltransferases"/>
    <property type="match status" value="1"/>
</dbReference>
<gene>
    <name evidence="1" type="ORF">H8S17_02510</name>
</gene>
<dbReference type="InterPro" id="IPR029063">
    <property type="entry name" value="SAM-dependent_MTases_sf"/>
</dbReference>
<comment type="caution">
    <text evidence="1">The sequence shown here is derived from an EMBL/GenBank/DDBJ whole genome shotgun (WGS) entry which is preliminary data.</text>
</comment>